<organism evidence="2 3">
    <name type="scientific">Apiospora saccharicola</name>
    <dbReference type="NCBI Taxonomy" id="335842"/>
    <lineage>
        <taxon>Eukaryota</taxon>
        <taxon>Fungi</taxon>
        <taxon>Dikarya</taxon>
        <taxon>Ascomycota</taxon>
        <taxon>Pezizomycotina</taxon>
        <taxon>Sordariomycetes</taxon>
        <taxon>Xylariomycetidae</taxon>
        <taxon>Amphisphaeriales</taxon>
        <taxon>Apiosporaceae</taxon>
        <taxon>Apiospora</taxon>
    </lineage>
</organism>
<name>A0ABR1UXV1_9PEZI</name>
<protein>
    <submittedName>
        <fullName evidence="2">Uncharacterized protein</fullName>
    </submittedName>
</protein>
<proteinExistence type="predicted"/>
<evidence type="ECO:0000313" key="2">
    <source>
        <dbReference type="EMBL" id="KAK8063767.1"/>
    </source>
</evidence>
<gene>
    <name evidence="2" type="ORF">PG996_008419</name>
</gene>
<dbReference type="EMBL" id="JAQQWM010000005">
    <property type="protein sequence ID" value="KAK8063767.1"/>
    <property type="molecule type" value="Genomic_DNA"/>
</dbReference>
<keyword evidence="1" id="KW-1133">Transmembrane helix</keyword>
<accession>A0ABR1UXV1</accession>
<dbReference type="Proteomes" id="UP001446871">
    <property type="component" value="Unassembled WGS sequence"/>
</dbReference>
<keyword evidence="1" id="KW-0812">Transmembrane</keyword>
<keyword evidence="1" id="KW-0472">Membrane</keyword>
<evidence type="ECO:0000256" key="1">
    <source>
        <dbReference type="SAM" id="Phobius"/>
    </source>
</evidence>
<feature type="transmembrane region" description="Helical" evidence="1">
    <location>
        <begin position="14"/>
        <end position="33"/>
    </location>
</feature>
<sequence>MECTECTIAGISGIAAFFIFFIRRVPALFIFIFHHGLRCLMHLQGQPLVSIPDIGSLSCPADGEHPQTELQLPHVPIPHPSGRLILATFGPAIELPL</sequence>
<keyword evidence="3" id="KW-1185">Reference proteome</keyword>
<comment type="caution">
    <text evidence="2">The sequence shown here is derived from an EMBL/GenBank/DDBJ whole genome shotgun (WGS) entry which is preliminary data.</text>
</comment>
<evidence type="ECO:0000313" key="3">
    <source>
        <dbReference type="Proteomes" id="UP001446871"/>
    </source>
</evidence>
<reference evidence="2 3" key="1">
    <citation type="submission" date="2023-01" db="EMBL/GenBank/DDBJ databases">
        <title>Analysis of 21 Apiospora genomes using comparative genomics revels a genus with tremendous synthesis potential of carbohydrate active enzymes and secondary metabolites.</title>
        <authorList>
            <person name="Sorensen T."/>
        </authorList>
    </citation>
    <scope>NUCLEOTIDE SEQUENCE [LARGE SCALE GENOMIC DNA]</scope>
    <source>
        <strain evidence="2 3">CBS 83171</strain>
    </source>
</reference>